<comment type="caution">
    <text evidence="4">The sequence shown here is derived from an EMBL/GenBank/DDBJ whole genome shotgun (WGS) entry which is preliminary data.</text>
</comment>
<keyword evidence="2 4" id="KW-0328">Glycosyltransferase</keyword>
<keyword evidence="2 4" id="KW-0808">Transferase</keyword>
<dbReference type="AlphaFoldDB" id="A0AAV6NZ00"/>
<keyword evidence="3" id="KW-0472">Membrane</keyword>
<keyword evidence="3" id="KW-1133">Transmembrane helix</keyword>
<dbReference type="PANTHER" id="PTHR48047:SF182">
    <property type="entry name" value="GLYCOSYLTRANSFERASE"/>
    <property type="match status" value="1"/>
</dbReference>
<proteinExistence type="inferred from homology"/>
<evidence type="ECO:0000313" key="5">
    <source>
        <dbReference type="Proteomes" id="UP000685013"/>
    </source>
</evidence>
<organism evidence="4 5">
    <name type="scientific">Cucurbita argyrosperma subsp. sororia</name>
    <dbReference type="NCBI Taxonomy" id="37648"/>
    <lineage>
        <taxon>Eukaryota</taxon>
        <taxon>Viridiplantae</taxon>
        <taxon>Streptophyta</taxon>
        <taxon>Embryophyta</taxon>
        <taxon>Tracheophyta</taxon>
        <taxon>Spermatophyta</taxon>
        <taxon>Magnoliopsida</taxon>
        <taxon>eudicotyledons</taxon>
        <taxon>Gunneridae</taxon>
        <taxon>Pentapetalae</taxon>
        <taxon>rosids</taxon>
        <taxon>fabids</taxon>
        <taxon>Cucurbitales</taxon>
        <taxon>Cucurbitaceae</taxon>
        <taxon>Cucurbiteae</taxon>
        <taxon>Cucurbita</taxon>
    </lineage>
</organism>
<reference evidence="4 5" key="1">
    <citation type="journal article" date="2021" name="Hortic Res">
        <title>The domestication of Cucurbita argyrosperma as revealed by the genome of its wild relative.</title>
        <authorList>
            <person name="Barrera-Redondo J."/>
            <person name="Sanchez-de la Vega G."/>
            <person name="Aguirre-Liguori J.A."/>
            <person name="Castellanos-Morales G."/>
            <person name="Gutierrez-Guerrero Y.T."/>
            <person name="Aguirre-Dugua X."/>
            <person name="Aguirre-Planter E."/>
            <person name="Tenaillon M.I."/>
            <person name="Lira-Saade R."/>
            <person name="Eguiarte L.E."/>
        </authorList>
    </citation>
    <scope>NUCLEOTIDE SEQUENCE [LARGE SCALE GENOMIC DNA]</scope>
    <source>
        <strain evidence="4">JBR-2021</strain>
    </source>
</reference>
<evidence type="ECO:0000256" key="3">
    <source>
        <dbReference type="SAM" id="Phobius"/>
    </source>
</evidence>
<gene>
    <name evidence="4" type="primary">GmSGT2</name>
    <name evidence="4" type="ORF">SDJN03_02533</name>
</gene>
<feature type="non-terminal residue" evidence="4">
    <location>
        <position position="1"/>
    </location>
</feature>
<comment type="similarity">
    <text evidence="1">Belongs to the UDP-glycosyltransferase family.</text>
</comment>
<protein>
    <submittedName>
        <fullName evidence="4">Soyasapogenol B glucuronide galactosyltransferase</fullName>
    </submittedName>
</protein>
<dbReference type="EMBL" id="JAGKQH010000002">
    <property type="protein sequence ID" value="KAG6605216.1"/>
    <property type="molecule type" value="Genomic_DNA"/>
</dbReference>
<evidence type="ECO:0000256" key="1">
    <source>
        <dbReference type="ARBA" id="ARBA00009995"/>
    </source>
</evidence>
<evidence type="ECO:0000256" key="2">
    <source>
        <dbReference type="ARBA" id="ARBA00022676"/>
    </source>
</evidence>
<dbReference type="Pfam" id="PF23670">
    <property type="entry name" value="PIGBOS1"/>
    <property type="match status" value="1"/>
</dbReference>
<evidence type="ECO:0000313" key="4">
    <source>
        <dbReference type="EMBL" id="KAG6605216.1"/>
    </source>
</evidence>
<dbReference type="GO" id="GO:0035251">
    <property type="term" value="F:UDP-glucosyltransferase activity"/>
    <property type="evidence" value="ECO:0007669"/>
    <property type="project" value="TreeGrafter"/>
</dbReference>
<keyword evidence="3" id="KW-0812">Transmembrane</keyword>
<dbReference type="InterPro" id="IPR057394">
    <property type="entry name" value="PIGBOS1"/>
</dbReference>
<feature type="transmembrane region" description="Helical" evidence="3">
    <location>
        <begin position="54"/>
        <end position="75"/>
    </location>
</feature>
<name>A0AAV6NZ00_9ROSI</name>
<keyword evidence="5" id="KW-1185">Reference proteome</keyword>
<accession>A0AAV6NZ00</accession>
<dbReference type="Proteomes" id="UP000685013">
    <property type="component" value="Chromosome 2"/>
</dbReference>
<dbReference type="PANTHER" id="PTHR48047">
    <property type="entry name" value="GLYCOSYLTRANSFERASE"/>
    <property type="match status" value="1"/>
</dbReference>
<sequence length="358" mass="40574">MGFKLQISEPYVRRTSNPRPEIVRKQRAYKPRFEARKEISNYQFRFRMLGRSRFLSFPMVIGAVIIGVVSGKAIFGPPLDEYWRKKLDEEANAKDSAWNRAACFQRSGFLAYCGEQCVKEHKPHLEVQSDDGKFQLPGLPDFVEMRSQLPSWITNPDEFSQFLGVWIKTWSIGPVSLLANKEAEDKESRGGNPNIETTNLFQWLNTKQPNSVLHISFGSLIRVKPQQISEIAHAIEESAHNFIWVIKKNDDDNNHDDKEAATNSEGVSSGLPMITWPMSAEQFYNEKLLIDVLKIGAVALLMGTSGEAVEMRRRARDMGEAAKRAVSCGGSSHMNLVSLVKELQTMKLNRESNSHMIL</sequence>